<feature type="region of interest" description="Disordered" evidence="1">
    <location>
        <begin position="1"/>
        <end position="227"/>
    </location>
</feature>
<feature type="compositionally biased region" description="Low complexity" evidence="1">
    <location>
        <begin position="14"/>
        <end position="25"/>
    </location>
</feature>
<accession>A0A6J4V083</accession>
<keyword evidence="2" id="KW-0238">DNA-binding</keyword>
<feature type="compositionally biased region" description="Basic and acidic residues" evidence="1">
    <location>
        <begin position="75"/>
        <end position="89"/>
    </location>
</feature>
<protein>
    <submittedName>
        <fullName evidence="2">DNA-binding response regulator KdpE</fullName>
    </submittedName>
</protein>
<evidence type="ECO:0000313" key="2">
    <source>
        <dbReference type="EMBL" id="CAA9565733.1"/>
    </source>
</evidence>
<feature type="compositionally biased region" description="Basic and acidic residues" evidence="1">
    <location>
        <begin position="99"/>
        <end position="109"/>
    </location>
</feature>
<sequence>DRRARPRRRRRAADPAGAADRAGGPRLRGRRRGGRPGGARRHRLPRPGRRRARPGDAGPRRLRRAARRAGLVSGADRRPLRPRSGERQGRGARPRRRRLPDQAVRDRRAAGPAPRRPPPFPRGRPACGLRRRCRDRPGAAGGDEGRLRGAADPYRVRLAAGVGGRRRQGDHAPPPAGAGLGRPCRRECSVAAGLRQLPTPQAGGRPDPATPPGDRAGGGLPVADRGV</sequence>
<dbReference type="EMBL" id="CADCWF010000204">
    <property type="protein sequence ID" value="CAA9565733.1"/>
    <property type="molecule type" value="Genomic_DNA"/>
</dbReference>
<reference evidence="2" key="1">
    <citation type="submission" date="2020-02" db="EMBL/GenBank/DDBJ databases">
        <authorList>
            <person name="Meier V. D."/>
        </authorList>
    </citation>
    <scope>NUCLEOTIDE SEQUENCE</scope>
    <source>
        <strain evidence="2">AVDCRST_MAG59</strain>
    </source>
</reference>
<feature type="compositionally biased region" description="Basic residues" evidence="1">
    <location>
        <begin position="27"/>
        <end position="52"/>
    </location>
</feature>
<feature type="non-terminal residue" evidence="2">
    <location>
        <position position="1"/>
    </location>
</feature>
<evidence type="ECO:0000256" key="1">
    <source>
        <dbReference type="SAM" id="MobiDB-lite"/>
    </source>
</evidence>
<gene>
    <name evidence="2" type="ORF">AVDCRST_MAG59-3009</name>
</gene>
<dbReference type="AlphaFoldDB" id="A0A6J4V083"/>
<feature type="non-terminal residue" evidence="2">
    <location>
        <position position="227"/>
    </location>
</feature>
<dbReference type="GO" id="GO:0003677">
    <property type="term" value="F:DNA binding"/>
    <property type="evidence" value="ECO:0007669"/>
    <property type="project" value="UniProtKB-KW"/>
</dbReference>
<proteinExistence type="predicted"/>
<name>A0A6J4V083_9BACT</name>
<organism evidence="2">
    <name type="scientific">uncultured Thermomicrobiales bacterium</name>
    <dbReference type="NCBI Taxonomy" id="1645740"/>
    <lineage>
        <taxon>Bacteria</taxon>
        <taxon>Pseudomonadati</taxon>
        <taxon>Thermomicrobiota</taxon>
        <taxon>Thermomicrobia</taxon>
        <taxon>Thermomicrobiales</taxon>
        <taxon>environmental samples</taxon>
    </lineage>
</organism>
<feature type="compositionally biased region" description="Basic residues" evidence="1">
    <location>
        <begin position="1"/>
        <end position="11"/>
    </location>
</feature>